<feature type="compositionally biased region" description="Basic and acidic residues" evidence="6">
    <location>
        <begin position="230"/>
        <end position="239"/>
    </location>
</feature>
<dbReference type="PANTHER" id="PTHR24637:SF421">
    <property type="entry name" value="CUTICLE COLLAGEN DPY-2"/>
    <property type="match status" value="1"/>
</dbReference>
<feature type="compositionally biased region" description="Low complexity" evidence="6">
    <location>
        <begin position="288"/>
        <end position="300"/>
    </location>
</feature>
<dbReference type="PANTHER" id="PTHR24637">
    <property type="entry name" value="COLLAGEN"/>
    <property type="match status" value="1"/>
</dbReference>
<dbReference type="Pfam" id="PF01410">
    <property type="entry name" value="COLFI"/>
    <property type="match status" value="1"/>
</dbReference>
<dbReference type="SMART" id="SM00038">
    <property type="entry name" value="COLFI"/>
    <property type="match status" value="1"/>
</dbReference>
<dbReference type="GO" id="GO:0005201">
    <property type="term" value="F:extracellular matrix structural constituent"/>
    <property type="evidence" value="ECO:0007669"/>
    <property type="project" value="InterPro"/>
</dbReference>
<evidence type="ECO:0000313" key="9">
    <source>
        <dbReference type="Proteomes" id="UP001497482"/>
    </source>
</evidence>
<comment type="subcellular location">
    <subcellularLocation>
        <location evidence="1">Secreted</location>
    </subcellularLocation>
</comment>
<evidence type="ECO:0000256" key="5">
    <source>
        <dbReference type="SAM" id="Coils"/>
    </source>
</evidence>
<dbReference type="FunFam" id="2.60.120.1000:FF:000002">
    <property type="entry name" value="Collagen XI alpha 1 chain"/>
    <property type="match status" value="1"/>
</dbReference>
<evidence type="ECO:0000256" key="6">
    <source>
        <dbReference type="SAM" id="MobiDB-lite"/>
    </source>
</evidence>
<keyword evidence="9" id="KW-1185">Reference proteome</keyword>
<feature type="domain" description="Fibrillar collagen NC1" evidence="7">
    <location>
        <begin position="346"/>
        <end position="575"/>
    </location>
</feature>
<evidence type="ECO:0000256" key="2">
    <source>
        <dbReference type="ARBA" id="ARBA00022525"/>
    </source>
</evidence>
<keyword evidence="3" id="KW-0272">Extracellular matrix</keyword>
<dbReference type="PROSITE" id="PS51461">
    <property type="entry name" value="NC1_FIB"/>
    <property type="match status" value="1"/>
</dbReference>
<organism evidence="8 9">
    <name type="scientific">Knipowitschia caucasica</name>
    <name type="common">Caucasian dwarf goby</name>
    <name type="synonym">Pomatoschistus caucasicus</name>
    <dbReference type="NCBI Taxonomy" id="637954"/>
    <lineage>
        <taxon>Eukaryota</taxon>
        <taxon>Metazoa</taxon>
        <taxon>Chordata</taxon>
        <taxon>Craniata</taxon>
        <taxon>Vertebrata</taxon>
        <taxon>Euteleostomi</taxon>
        <taxon>Actinopterygii</taxon>
        <taxon>Neopterygii</taxon>
        <taxon>Teleostei</taxon>
        <taxon>Neoteleostei</taxon>
        <taxon>Acanthomorphata</taxon>
        <taxon>Gobiaria</taxon>
        <taxon>Gobiiformes</taxon>
        <taxon>Gobioidei</taxon>
        <taxon>Gobiidae</taxon>
        <taxon>Gobiinae</taxon>
        <taxon>Knipowitschia</taxon>
    </lineage>
</organism>
<evidence type="ECO:0000313" key="8">
    <source>
        <dbReference type="EMBL" id="CAL1583614.1"/>
    </source>
</evidence>
<dbReference type="InterPro" id="IPR008160">
    <property type="entry name" value="Collagen"/>
</dbReference>
<dbReference type="InterPro" id="IPR000885">
    <property type="entry name" value="Fib_collagen_C"/>
</dbReference>
<feature type="compositionally biased region" description="Low complexity" evidence="6">
    <location>
        <begin position="262"/>
        <end position="271"/>
    </location>
</feature>
<gene>
    <name evidence="8" type="ORF">KC01_LOCUS14067</name>
</gene>
<accession>A0AAV2K842</accession>
<dbReference type="EMBL" id="OZ035838">
    <property type="protein sequence ID" value="CAL1583614.1"/>
    <property type="molecule type" value="Genomic_DNA"/>
</dbReference>
<keyword evidence="2" id="KW-0964">Secreted</keyword>
<evidence type="ECO:0000256" key="4">
    <source>
        <dbReference type="ARBA" id="ARBA00023119"/>
    </source>
</evidence>
<dbReference type="Pfam" id="PF01391">
    <property type="entry name" value="Collagen"/>
    <property type="match status" value="1"/>
</dbReference>
<dbReference type="Proteomes" id="UP001497482">
    <property type="component" value="Chromosome 16"/>
</dbReference>
<evidence type="ECO:0000256" key="1">
    <source>
        <dbReference type="ARBA" id="ARBA00004613"/>
    </source>
</evidence>
<proteinExistence type="predicted"/>
<feature type="compositionally biased region" description="Basic and acidic residues" evidence="6">
    <location>
        <begin position="189"/>
        <end position="217"/>
    </location>
</feature>
<keyword evidence="4" id="KW-0176">Collagen</keyword>
<evidence type="ECO:0000259" key="7">
    <source>
        <dbReference type="PROSITE" id="PS51461"/>
    </source>
</evidence>
<evidence type="ECO:0000256" key="3">
    <source>
        <dbReference type="ARBA" id="ARBA00022530"/>
    </source>
</evidence>
<dbReference type="GO" id="GO:0005581">
    <property type="term" value="C:collagen trimer"/>
    <property type="evidence" value="ECO:0007669"/>
    <property type="project" value="UniProtKB-KW"/>
</dbReference>
<dbReference type="AlphaFoldDB" id="A0AAV2K842"/>
<keyword evidence="5" id="KW-0175">Coiled coil</keyword>
<sequence>MERLVPEVSRDISELRVMRGPEVSQELLAPLVCRDYLVHLVRRERLEMLDLWVLPVHLDPEALLDPTELMVLKVPLVVWEILDLLERRESLEKEVHLVLEENQERRVLEESVERKERLGSLEQLDLQEVEADLETMGQKETLVLLVSLVILVPLVSSDPEVKMVPRESEERTANKENLALLDLLERTALSDHQGRGDPLDLEDQRGVREKREPREMEEQWDLQERLAPSDPRDPQESQEQKGPPGLAGLRGDPGAKGEKGHPGLIGLIGPPGEQGEKGDRGLPGPHGSTGPKGETGPPGEVIQPLPIQRSPKSKRSIDASQIMSDSDMPAADATGAEFLTGSEGLEEIFGSLDSLRKEIDTLRFPLGTQDSPARTCHDLYLSQPGIKDGEYWIDPNQGCSRDSFKVFCNFTKGAETCLYPSSSISHVKMSTWHKETPGSWYSQFSTGSKFSYVDSTGSPVGVVQMGFLRLLSVQARQNVTYHCHRSVAWADRSLKNSHSRALHLQGANDEELSYQNSPYIKALVDGCSYRKGFDRTVLEVNTPQVEHLPLLDMKVSDFGESNQQFGFEYLPEEHQEYCWKNEKRNIIDKETAAENAIDCTEKDGEKESLLEPISVC</sequence>
<dbReference type="GO" id="GO:0005576">
    <property type="term" value="C:extracellular region"/>
    <property type="evidence" value="ECO:0007669"/>
    <property type="project" value="UniProtKB-SubCell"/>
</dbReference>
<dbReference type="Gene3D" id="2.60.120.1000">
    <property type="match status" value="1"/>
</dbReference>
<feature type="coiled-coil region" evidence="5">
    <location>
        <begin position="81"/>
        <end position="118"/>
    </location>
</feature>
<feature type="region of interest" description="Disordered" evidence="6">
    <location>
        <begin position="189"/>
        <end position="329"/>
    </location>
</feature>
<reference evidence="8 9" key="1">
    <citation type="submission" date="2024-04" db="EMBL/GenBank/DDBJ databases">
        <authorList>
            <person name="Waldvogel A.-M."/>
            <person name="Schoenle A."/>
        </authorList>
    </citation>
    <scope>NUCLEOTIDE SEQUENCE [LARGE SCALE GENOMIC DNA]</scope>
</reference>
<protein>
    <recommendedName>
        <fullName evidence="7">Fibrillar collagen NC1 domain-containing protein</fullName>
    </recommendedName>
</protein>
<name>A0AAV2K842_KNICA</name>